<evidence type="ECO:0000256" key="1">
    <source>
        <dbReference type="SAM" id="Phobius"/>
    </source>
</evidence>
<dbReference type="AlphaFoldDB" id="A0A7K0C2C8"/>
<sequence>MREFIVGAVFTVAGLVLWLAARGVDTPVVSLHKVGLVVAVISGAETLWALWTMLRRSAGPPEAGRRR</sequence>
<feature type="transmembrane region" description="Helical" evidence="1">
    <location>
        <begin position="33"/>
        <end position="51"/>
    </location>
</feature>
<keyword evidence="1" id="KW-1133">Transmembrane helix</keyword>
<dbReference type="InterPro" id="IPR043762">
    <property type="entry name" value="DUF5708"/>
</dbReference>
<dbReference type="EMBL" id="WEGH01000003">
    <property type="protein sequence ID" value="MQY07282.1"/>
    <property type="molecule type" value="Genomic_DNA"/>
</dbReference>
<dbReference type="Pfam" id="PF18969">
    <property type="entry name" value="DUF5708"/>
    <property type="match status" value="1"/>
</dbReference>
<comment type="caution">
    <text evidence="2">The sequence shown here is derived from an EMBL/GenBank/DDBJ whole genome shotgun (WGS) entry which is preliminary data.</text>
</comment>
<reference evidence="2 3" key="1">
    <citation type="submission" date="2019-10" db="EMBL/GenBank/DDBJ databases">
        <title>Actinomadura rubteroloni sp. nov. and Actinomadura macrotermitis sp. nov., isolated from the gut of fungus growing-termite Macrotermes natalensis.</title>
        <authorList>
            <person name="Benndorf R."/>
            <person name="Martin K."/>
            <person name="Kuefner M."/>
            <person name="De Beer W."/>
            <person name="Kaster A.-K."/>
            <person name="Vollmers J."/>
            <person name="Poulsen M."/>
            <person name="Beemelmanns C."/>
        </authorList>
    </citation>
    <scope>NUCLEOTIDE SEQUENCE [LARGE SCALE GENOMIC DNA]</scope>
    <source>
        <strain evidence="2 3">RB68</strain>
    </source>
</reference>
<accession>A0A7K0C2C8</accession>
<protein>
    <submittedName>
        <fullName evidence="2">Uncharacterized protein</fullName>
    </submittedName>
</protein>
<proteinExistence type="predicted"/>
<keyword evidence="1" id="KW-0812">Transmembrane</keyword>
<gene>
    <name evidence="2" type="ORF">ACRB68_53820</name>
</gene>
<dbReference type="Proteomes" id="UP000487268">
    <property type="component" value="Unassembled WGS sequence"/>
</dbReference>
<dbReference type="RefSeq" id="WP_153536986.1">
    <property type="nucleotide sequence ID" value="NZ_WEGH01000003.1"/>
</dbReference>
<keyword evidence="1" id="KW-0472">Membrane</keyword>
<evidence type="ECO:0000313" key="2">
    <source>
        <dbReference type="EMBL" id="MQY07282.1"/>
    </source>
</evidence>
<keyword evidence="3" id="KW-1185">Reference proteome</keyword>
<dbReference type="OrthoDB" id="4328086at2"/>
<name>A0A7K0C2C8_9ACTN</name>
<evidence type="ECO:0000313" key="3">
    <source>
        <dbReference type="Proteomes" id="UP000487268"/>
    </source>
</evidence>
<organism evidence="2 3">
    <name type="scientific">Actinomadura macrotermitis</name>
    <dbReference type="NCBI Taxonomy" id="2585200"/>
    <lineage>
        <taxon>Bacteria</taxon>
        <taxon>Bacillati</taxon>
        <taxon>Actinomycetota</taxon>
        <taxon>Actinomycetes</taxon>
        <taxon>Streptosporangiales</taxon>
        <taxon>Thermomonosporaceae</taxon>
        <taxon>Actinomadura</taxon>
    </lineage>
</organism>